<dbReference type="EMBL" id="JBHTJZ010000004">
    <property type="protein sequence ID" value="MFD0957964.1"/>
    <property type="molecule type" value="Genomic_DNA"/>
</dbReference>
<name>A0ABW3HKJ1_9BACL</name>
<organism evidence="1 2">
    <name type="scientific">Paenibacillus chungangensis</name>
    <dbReference type="NCBI Taxonomy" id="696535"/>
    <lineage>
        <taxon>Bacteria</taxon>
        <taxon>Bacillati</taxon>
        <taxon>Bacillota</taxon>
        <taxon>Bacilli</taxon>
        <taxon>Bacillales</taxon>
        <taxon>Paenibacillaceae</taxon>
        <taxon>Paenibacillus</taxon>
    </lineage>
</organism>
<dbReference type="Proteomes" id="UP001596989">
    <property type="component" value="Unassembled WGS sequence"/>
</dbReference>
<accession>A0ABW3HKJ1</accession>
<keyword evidence="2" id="KW-1185">Reference proteome</keyword>
<proteinExistence type="predicted"/>
<evidence type="ECO:0000313" key="1">
    <source>
        <dbReference type="EMBL" id="MFD0957964.1"/>
    </source>
</evidence>
<sequence length="671" mass="75547">MKVKVRVSIEAFADKESAIEKTPLIKKGFSVKDTPLTIQQLAQMWLAGHSIAPVRLKRGVTNDANWISQQVFAIDFDNENGDKERVSDNYCVTFEDALDMARQSGVSPAFIYSSFSSTDTHQKFRMVFVLDQEITSRATRDEVLNKLYSVFKKNGLIVADTKCSDLGRIFYGGNELLYEDYAAVNSLSHIELLGVSDVPRISQLRSKLNQGGQRIFDSIPVSLMKSDTIRGETTLAMTAIINGDSDALREHLHKDTDSTLKIENICTVYTNIDPYETIKRLPLHLILGVPLDTAFRCILHGHEDVHPSAIVRQLGDGKFAYFCHGCYGKGKGQSLIDLIIEATDYHSRDIVSFIEAALGRSIQTEHQRQCRSHCERILSFIQSADFRKGAWEPLFRYLNRKKLLGHYRYYLETVAQCAIAEPLAAEGIPIFFEGVRETSDRMAGISYCTGIDKDSVSKKRNELADLGLIVKISGIDHPAYSKAQEYRRRKGNPYSKEFLQIPDLDEALLESALQTIDQTKQRGERSRFKSRAATLMSRGEEAADRVFTQDSGSVLSRYQNGFISTMMQITSRLTSKGWTTEDEIITEMIRTSKFSGVKRGVGQFRPYLTNGDIYTLQLVTNELRRKLNLPDILPIRKKIIIPVNQIDANAIIDLIFNDDPSVVLPPSPALP</sequence>
<dbReference type="RefSeq" id="WP_377561590.1">
    <property type="nucleotide sequence ID" value="NZ_JBHTJZ010000004.1"/>
</dbReference>
<gene>
    <name evidence="1" type="ORF">ACFQ2I_01025</name>
</gene>
<protein>
    <submittedName>
        <fullName evidence="1">Uncharacterized protein</fullName>
    </submittedName>
</protein>
<evidence type="ECO:0000313" key="2">
    <source>
        <dbReference type="Proteomes" id="UP001596989"/>
    </source>
</evidence>
<reference evidence="2" key="1">
    <citation type="journal article" date="2019" name="Int. J. Syst. Evol. Microbiol.">
        <title>The Global Catalogue of Microorganisms (GCM) 10K type strain sequencing project: providing services to taxonomists for standard genome sequencing and annotation.</title>
        <authorList>
            <consortium name="The Broad Institute Genomics Platform"/>
            <consortium name="The Broad Institute Genome Sequencing Center for Infectious Disease"/>
            <person name="Wu L."/>
            <person name="Ma J."/>
        </authorList>
    </citation>
    <scope>NUCLEOTIDE SEQUENCE [LARGE SCALE GENOMIC DNA]</scope>
    <source>
        <strain evidence="2">CCUG 59129</strain>
    </source>
</reference>
<comment type="caution">
    <text evidence="1">The sequence shown here is derived from an EMBL/GenBank/DDBJ whole genome shotgun (WGS) entry which is preliminary data.</text>
</comment>